<evidence type="ECO:0000256" key="1">
    <source>
        <dbReference type="ARBA" id="ARBA00007074"/>
    </source>
</evidence>
<comment type="similarity">
    <text evidence="1">Belongs to the peptidase C40 family.</text>
</comment>
<evidence type="ECO:0000313" key="6">
    <source>
        <dbReference type="EMBL" id="MDF3301803.1"/>
    </source>
</evidence>
<dbReference type="PROSITE" id="PS51935">
    <property type="entry name" value="NLPC_P60"/>
    <property type="match status" value="1"/>
</dbReference>
<evidence type="ECO:0000259" key="5">
    <source>
        <dbReference type="PROSITE" id="PS51935"/>
    </source>
</evidence>
<feature type="domain" description="NlpC/P60" evidence="5">
    <location>
        <begin position="1"/>
        <end position="140"/>
    </location>
</feature>
<evidence type="ECO:0000256" key="3">
    <source>
        <dbReference type="ARBA" id="ARBA00022801"/>
    </source>
</evidence>
<dbReference type="InterPro" id="IPR038765">
    <property type="entry name" value="Papain-like_cys_pep_sf"/>
</dbReference>
<dbReference type="SUPFAM" id="SSF54001">
    <property type="entry name" value="Cysteine proteinases"/>
    <property type="match status" value="1"/>
</dbReference>
<proteinExistence type="inferred from homology"/>
<reference evidence="6 7" key="1">
    <citation type="submission" date="2023-03" db="EMBL/GenBank/DDBJ databases">
        <title>Draft genome sequence of Streptomyces sp. K1PA1 isolated from peat swamp forest in Thailand.</title>
        <authorList>
            <person name="Klaysubun C."/>
            <person name="Duangmal K."/>
        </authorList>
    </citation>
    <scope>NUCLEOTIDE SEQUENCE [LARGE SCALE GENOMIC DNA]</scope>
    <source>
        <strain evidence="6 7">K1PA1</strain>
    </source>
</reference>
<keyword evidence="7" id="KW-1185">Reference proteome</keyword>
<dbReference type="Proteomes" id="UP001221150">
    <property type="component" value="Unassembled WGS sequence"/>
</dbReference>
<protein>
    <submittedName>
        <fullName evidence="6">Hydrolase</fullName>
    </submittedName>
</protein>
<evidence type="ECO:0000313" key="7">
    <source>
        <dbReference type="Proteomes" id="UP001221150"/>
    </source>
</evidence>
<dbReference type="GO" id="GO:0016787">
    <property type="term" value="F:hydrolase activity"/>
    <property type="evidence" value="ECO:0007669"/>
    <property type="project" value="UniProtKB-KW"/>
</dbReference>
<evidence type="ECO:0000256" key="2">
    <source>
        <dbReference type="ARBA" id="ARBA00022670"/>
    </source>
</evidence>
<dbReference type="EMBL" id="JARJBB010000015">
    <property type="protein sequence ID" value="MDF3301803.1"/>
    <property type="molecule type" value="Genomic_DNA"/>
</dbReference>
<gene>
    <name evidence="6" type="ORF">P3H78_24890</name>
</gene>
<keyword evidence="3 6" id="KW-0378">Hydrolase</keyword>
<keyword evidence="4" id="KW-0788">Thiol protease</keyword>
<dbReference type="InterPro" id="IPR000064">
    <property type="entry name" value="NLP_P60_dom"/>
</dbReference>
<keyword evidence="2" id="KW-0645">Protease</keyword>
<comment type="caution">
    <text evidence="6">The sequence shown here is derived from an EMBL/GenBank/DDBJ whole genome shotgun (WGS) entry which is preliminary data.</text>
</comment>
<sequence>MIAGPLIDRLPAVLRAVPYAGSRFPGSAAVAARPDPAAGANCQLYAYAVLHHFGLLAPPLRSGELWADTRSTVRVDRARLLDLMLFNNGPDPYGAHVGVRTDDGRVLHLCAEVGRPAVWSLADLAVRERYRTLVGVKRVTVRRAPPAPGSGVVTGTSSDR</sequence>
<dbReference type="Gene3D" id="3.90.1720.10">
    <property type="entry name" value="endopeptidase domain like (from Nostoc punctiforme)"/>
    <property type="match status" value="1"/>
</dbReference>
<accession>A0ABT6ABF9</accession>
<evidence type="ECO:0000256" key="4">
    <source>
        <dbReference type="ARBA" id="ARBA00022807"/>
    </source>
</evidence>
<organism evidence="6 7">
    <name type="scientific">Streptomyces tropicalis</name>
    <dbReference type="NCBI Taxonomy" id="3034234"/>
    <lineage>
        <taxon>Bacteria</taxon>
        <taxon>Bacillati</taxon>
        <taxon>Actinomycetota</taxon>
        <taxon>Actinomycetes</taxon>
        <taxon>Kitasatosporales</taxon>
        <taxon>Streptomycetaceae</taxon>
        <taxon>Streptomyces</taxon>
    </lineage>
</organism>
<name>A0ABT6ABF9_9ACTN</name>